<evidence type="ECO:0000256" key="1">
    <source>
        <dbReference type="ARBA" id="ARBA00009437"/>
    </source>
</evidence>
<evidence type="ECO:0000256" key="4">
    <source>
        <dbReference type="ARBA" id="ARBA00023163"/>
    </source>
</evidence>
<dbReference type="InterPro" id="IPR036390">
    <property type="entry name" value="WH_DNA-bd_sf"/>
</dbReference>
<dbReference type="Gene3D" id="3.40.190.290">
    <property type="match status" value="1"/>
</dbReference>
<keyword evidence="7" id="KW-1185">Reference proteome</keyword>
<evidence type="ECO:0000313" key="6">
    <source>
        <dbReference type="EMBL" id="MBM7128955.1"/>
    </source>
</evidence>
<dbReference type="Pfam" id="PF00126">
    <property type="entry name" value="HTH_1"/>
    <property type="match status" value="1"/>
</dbReference>
<dbReference type="Pfam" id="PF03466">
    <property type="entry name" value="LysR_substrate"/>
    <property type="match status" value="1"/>
</dbReference>
<dbReference type="PROSITE" id="PS50931">
    <property type="entry name" value="HTH_LYSR"/>
    <property type="match status" value="1"/>
</dbReference>
<evidence type="ECO:0000256" key="3">
    <source>
        <dbReference type="ARBA" id="ARBA00023125"/>
    </source>
</evidence>
<dbReference type="InterPro" id="IPR058163">
    <property type="entry name" value="LysR-type_TF_proteobact-type"/>
</dbReference>
<dbReference type="InterPro" id="IPR005119">
    <property type="entry name" value="LysR_subst-bd"/>
</dbReference>
<keyword evidence="3" id="KW-0238">DNA-binding</keyword>
<comment type="caution">
    <text evidence="6">The sequence shown here is derived from an EMBL/GenBank/DDBJ whole genome shotgun (WGS) entry which is preliminary data.</text>
</comment>
<dbReference type="PANTHER" id="PTHR30537">
    <property type="entry name" value="HTH-TYPE TRANSCRIPTIONAL REGULATOR"/>
    <property type="match status" value="1"/>
</dbReference>
<dbReference type="EMBL" id="JADIKF010000036">
    <property type="protein sequence ID" value="MBM7128955.1"/>
    <property type="molecule type" value="Genomic_DNA"/>
</dbReference>
<gene>
    <name evidence="6" type="ORF">ISS99_05410</name>
</gene>
<dbReference type="CDD" id="cd08422">
    <property type="entry name" value="PBP2_CrgA_like"/>
    <property type="match status" value="1"/>
</dbReference>
<protein>
    <submittedName>
        <fullName evidence="6">LysR family transcriptional regulator</fullName>
    </submittedName>
</protein>
<dbReference type="SUPFAM" id="SSF46785">
    <property type="entry name" value="Winged helix' DNA-binding domain"/>
    <property type="match status" value="1"/>
</dbReference>
<dbReference type="SUPFAM" id="SSF53850">
    <property type="entry name" value="Periplasmic binding protein-like II"/>
    <property type="match status" value="1"/>
</dbReference>
<evidence type="ECO:0000313" key="7">
    <source>
        <dbReference type="Proteomes" id="UP001430193"/>
    </source>
</evidence>
<keyword evidence="2" id="KW-0805">Transcription regulation</keyword>
<dbReference type="Gene3D" id="1.10.10.10">
    <property type="entry name" value="Winged helix-like DNA-binding domain superfamily/Winged helix DNA-binding domain"/>
    <property type="match status" value="1"/>
</dbReference>
<organism evidence="6 7">
    <name type="scientific">Dyella mobilis</name>
    <dbReference type="NCBI Taxonomy" id="1849582"/>
    <lineage>
        <taxon>Bacteria</taxon>
        <taxon>Pseudomonadati</taxon>
        <taxon>Pseudomonadota</taxon>
        <taxon>Gammaproteobacteria</taxon>
        <taxon>Lysobacterales</taxon>
        <taxon>Rhodanobacteraceae</taxon>
        <taxon>Dyella</taxon>
    </lineage>
</organism>
<name>A0ABS2KCQ0_9GAMM</name>
<evidence type="ECO:0000256" key="2">
    <source>
        <dbReference type="ARBA" id="ARBA00023015"/>
    </source>
</evidence>
<comment type="similarity">
    <text evidence="1">Belongs to the LysR transcriptional regulatory family.</text>
</comment>
<dbReference type="PANTHER" id="PTHR30537:SF5">
    <property type="entry name" value="HTH-TYPE TRANSCRIPTIONAL ACTIVATOR TTDR-RELATED"/>
    <property type="match status" value="1"/>
</dbReference>
<reference evidence="6" key="1">
    <citation type="submission" date="2020-10" db="EMBL/GenBank/DDBJ databases">
        <title>Phylogeny of dyella-like bacteria.</title>
        <authorList>
            <person name="Fu J."/>
        </authorList>
    </citation>
    <scope>NUCLEOTIDE SEQUENCE</scope>
    <source>
        <strain evidence="6">DHON07</strain>
    </source>
</reference>
<sequence>MTALPDFEAWAIFARVVESGSFAKAAEVLITSQPTVSKAVARLEQRLGTALLYRTSRRLSLTPTGQAAYESAMRLLIEGETMEAEMSAQATTARGLIRITAPMSFGQKYLAPLLPEFLDRYPEIQVDLSLDDHVVDLLAGGFDLAIRIAELPDSSLRSRMLCTVRRPLVASPSYFDRHGRPQHPQELVHHACLLYTNLASPNQWLFYNSQTKEQCAVPVWGPIRSNNADVIVPALLSGHGLALQPEFLVWDALCSGELEEILPQWHITTINLNLVTPLGRTKPARVTMLMDYLTEKLSAAPWSHVPRARG</sequence>
<dbReference type="InterPro" id="IPR000847">
    <property type="entry name" value="LysR_HTH_N"/>
</dbReference>
<dbReference type="RefSeq" id="WP_204630576.1">
    <property type="nucleotide sequence ID" value="NZ_BSOC01000007.1"/>
</dbReference>
<keyword evidence="4" id="KW-0804">Transcription</keyword>
<dbReference type="PRINTS" id="PR00039">
    <property type="entry name" value="HTHLYSR"/>
</dbReference>
<proteinExistence type="inferred from homology"/>
<accession>A0ABS2KCQ0</accession>
<feature type="domain" description="HTH lysR-type" evidence="5">
    <location>
        <begin position="5"/>
        <end position="62"/>
    </location>
</feature>
<evidence type="ECO:0000259" key="5">
    <source>
        <dbReference type="PROSITE" id="PS50931"/>
    </source>
</evidence>
<dbReference type="InterPro" id="IPR036388">
    <property type="entry name" value="WH-like_DNA-bd_sf"/>
</dbReference>
<dbReference type="Proteomes" id="UP001430193">
    <property type="component" value="Unassembled WGS sequence"/>
</dbReference>